<evidence type="ECO:0000256" key="1">
    <source>
        <dbReference type="ARBA" id="ARBA00004609"/>
    </source>
</evidence>
<reference evidence="11 12" key="1">
    <citation type="submission" date="2019-10" db="EMBL/GenBank/DDBJ databases">
        <authorList>
            <person name="Palmer J.M."/>
        </authorList>
    </citation>
    <scope>NUCLEOTIDE SEQUENCE [LARGE SCALE GENOMIC DNA]</scope>
    <source>
        <strain evidence="11 12">TWF718</strain>
    </source>
</reference>
<feature type="compositionally biased region" description="Polar residues" evidence="8">
    <location>
        <begin position="180"/>
        <end position="191"/>
    </location>
</feature>
<evidence type="ECO:0000256" key="5">
    <source>
        <dbReference type="ARBA" id="ARBA00023136"/>
    </source>
</evidence>
<dbReference type="EMBL" id="JAVHNR010000005">
    <property type="protein sequence ID" value="KAK6342374.1"/>
    <property type="molecule type" value="Genomic_DNA"/>
</dbReference>
<evidence type="ECO:0000256" key="3">
    <source>
        <dbReference type="ARBA" id="ARBA00022622"/>
    </source>
</evidence>
<sequence>MRMIWRTFLPPLLLAPLATSHFLINYPESIGFSDDDQSEYPCGGFEVTTRDSVTDFPISGIPISLTTTHPQDTWFFRAALLNDTENWVSLSPAIQQTGRGDFCSTNVKGLAQWEGQDAVLQVVTNAPDGFLFGCAAIRFVSGAATPPGSDCKNGPQVESESSDAEIILNASVTSTVVAGPQVTGSRTTSAANGDDDHAGHSMTVTETGSSSTEAATTTTAPESTGTPNAAARYRNGVVGALGGAVGIVGWFLI</sequence>
<gene>
    <name evidence="11" type="ORF">TWF718_007774</name>
</gene>
<keyword evidence="6" id="KW-0325">Glycoprotein</keyword>
<name>A0AAN8RMI3_9PEZI</name>
<dbReference type="CDD" id="cd21176">
    <property type="entry name" value="LPMO_auxiliary-like"/>
    <property type="match status" value="1"/>
</dbReference>
<feature type="chain" id="PRO_5042994903" description="Copper acquisition factor BIM1-like domain-containing protein" evidence="9">
    <location>
        <begin position="21"/>
        <end position="253"/>
    </location>
</feature>
<comment type="subcellular location">
    <subcellularLocation>
        <location evidence="1">Cell membrane</location>
        <topology evidence="1">Lipid-anchor</topology>
        <topology evidence="1">GPI-anchor</topology>
    </subcellularLocation>
</comment>
<feature type="domain" description="Copper acquisition factor BIM1-like" evidence="10">
    <location>
        <begin position="20"/>
        <end position="154"/>
    </location>
</feature>
<keyword evidence="2" id="KW-1003">Cell membrane</keyword>
<evidence type="ECO:0000256" key="9">
    <source>
        <dbReference type="SAM" id="SignalP"/>
    </source>
</evidence>
<keyword evidence="12" id="KW-1185">Reference proteome</keyword>
<feature type="signal peptide" evidence="9">
    <location>
        <begin position="1"/>
        <end position="20"/>
    </location>
</feature>
<dbReference type="GO" id="GO:0098552">
    <property type="term" value="C:side of membrane"/>
    <property type="evidence" value="ECO:0007669"/>
    <property type="project" value="UniProtKB-KW"/>
</dbReference>
<evidence type="ECO:0000259" key="10">
    <source>
        <dbReference type="Pfam" id="PF20238"/>
    </source>
</evidence>
<organism evidence="11 12">
    <name type="scientific">Orbilia javanica</name>
    <dbReference type="NCBI Taxonomy" id="47235"/>
    <lineage>
        <taxon>Eukaryota</taxon>
        <taxon>Fungi</taxon>
        <taxon>Dikarya</taxon>
        <taxon>Ascomycota</taxon>
        <taxon>Pezizomycotina</taxon>
        <taxon>Orbiliomycetes</taxon>
        <taxon>Orbiliales</taxon>
        <taxon>Orbiliaceae</taxon>
        <taxon>Orbilia</taxon>
    </lineage>
</organism>
<evidence type="ECO:0000256" key="8">
    <source>
        <dbReference type="SAM" id="MobiDB-lite"/>
    </source>
</evidence>
<dbReference type="GO" id="GO:0005886">
    <property type="term" value="C:plasma membrane"/>
    <property type="evidence" value="ECO:0007669"/>
    <property type="project" value="UniProtKB-SubCell"/>
</dbReference>
<evidence type="ECO:0000313" key="11">
    <source>
        <dbReference type="EMBL" id="KAK6342374.1"/>
    </source>
</evidence>
<evidence type="ECO:0000256" key="7">
    <source>
        <dbReference type="ARBA" id="ARBA00023288"/>
    </source>
</evidence>
<feature type="compositionally biased region" description="Low complexity" evidence="8">
    <location>
        <begin position="205"/>
        <end position="227"/>
    </location>
</feature>
<keyword evidence="5" id="KW-0472">Membrane</keyword>
<evidence type="ECO:0000256" key="2">
    <source>
        <dbReference type="ARBA" id="ARBA00022475"/>
    </source>
</evidence>
<dbReference type="InterPro" id="IPR046530">
    <property type="entry name" value="BIM1-like_dom"/>
</dbReference>
<evidence type="ECO:0000313" key="12">
    <source>
        <dbReference type="Proteomes" id="UP001313282"/>
    </source>
</evidence>
<proteinExistence type="predicted"/>
<comment type="caution">
    <text evidence="11">The sequence shown here is derived from an EMBL/GenBank/DDBJ whole genome shotgun (WGS) entry which is preliminary data.</text>
</comment>
<dbReference type="PANTHER" id="PTHR34992">
    <property type="entry name" value="HYPHAL ANASTAMOSIS-7 PROTEIN"/>
    <property type="match status" value="1"/>
</dbReference>
<feature type="region of interest" description="Disordered" evidence="8">
    <location>
        <begin position="180"/>
        <end position="229"/>
    </location>
</feature>
<keyword evidence="3" id="KW-0336">GPI-anchor</keyword>
<dbReference type="PANTHER" id="PTHR34992:SF1">
    <property type="entry name" value="COPPER ACQUISITION FACTOR BIM1-LIKE DOMAIN-CONTAINING PROTEIN"/>
    <property type="match status" value="1"/>
</dbReference>
<dbReference type="AlphaFoldDB" id="A0AAN8RMI3"/>
<keyword evidence="7" id="KW-0449">Lipoprotein</keyword>
<dbReference type="InterPro" id="IPR046936">
    <property type="entry name" value="BIM1-like"/>
</dbReference>
<evidence type="ECO:0000256" key="6">
    <source>
        <dbReference type="ARBA" id="ARBA00023180"/>
    </source>
</evidence>
<evidence type="ECO:0000256" key="4">
    <source>
        <dbReference type="ARBA" id="ARBA00022729"/>
    </source>
</evidence>
<keyword evidence="4 9" id="KW-0732">Signal</keyword>
<dbReference type="Pfam" id="PF20238">
    <property type="entry name" value="BIM1-like_dom"/>
    <property type="match status" value="1"/>
</dbReference>
<protein>
    <recommendedName>
        <fullName evidence="10">Copper acquisition factor BIM1-like domain-containing protein</fullName>
    </recommendedName>
</protein>
<accession>A0AAN8RMI3</accession>
<dbReference type="Proteomes" id="UP001313282">
    <property type="component" value="Unassembled WGS sequence"/>
</dbReference>